<accession>A0A210Q2B4</accession>
<evidence type="ECO:0000313" key="4">
    <source>
        <dbReference type="EMBL" id="OWF42845.1"/>
    </source>
</evidence>
<dbReference type="InterPro" id="IPR016187">
    <property type="entry name" value="CTDL_fold"/>
</dbReference>
<keyword evidence="2" id="KW-0732">Signal</keyword>
<dbReference type="SUPFAM" id="SSF56436">
    <property type="entry name" value="C-type lectin-like"/>
    <property type="match status" value="1"/>
</dbReference>
<dbReference type="Pfam" id="PF00059">
    <property type="entry name" value="Lectin_C"/>
    <property type="match status" value="1"/>
</dbReference>
<reference evidence="4 5" key="1">
    <citation type="journal article" date="2017" name="Nat. Ecol. Evol.">
        <title>Scallop genome provides insights into evolution of bilaterian karyotype and development.</title>
        <authorList>
            <person name="Wang S."/>
            <person name="Zhang J."/>
            <person name="Jiao W."/>
            <person name="Li J."/>
            <person name="Xun X."/>
            <person name="Sun Y."/>
            <person name="Guo X."/>
            <person name="Huan P."/>
            <person name="Dong B."/>
            <person name="Zhang L."/>
            <person name="Hu X."/>
            <person name="Sun X."/>
            <person name="Wang J."/>
            <person name="Zhao C."/>
            <person name="Wang Y."/>
            <person name="Wang D."/>
            <person name="Huang X."/>
            <person name="Wang R."/>
            <person name="Lv J."/>
            <person name="Li Y."/>
            <person name="Zhang Z."/>
            <person name="Liu B."/>
            <person name="Lu W."/>
            <person name="Hui Y."/>
            <person name="Liang J."/>
            <person name="Zhou Z."/>
            <person name="Hou R."/>
            <person name="Li X."/>
            <person name="Liu Y."/>
            <person name="Li H."/>
            <person name="Ning X."/>
            <person name="Lin Y."/>
            <person name="Zhao L."/>
            <person name="Xing Q."/>
            <person name="Dou J."/>
            <person name="Li Y."/>
            <person name="Mao J."/>
            <person name="Guo H."/>
            <person name="Dou H."/>
            <person name="Li T."/>
            <person name="Mu C."/>
            <person name="Jiang W."/>
            <person name="Fu Q."/>
            <person name="Fu X."/>
            <person name="Miao Y."/>
            <person name="Liu J."/>
            <person name="Yu Q."/>
            <person name="Li R."/>
            <person name="Liao H."/>
            <person name="Li X."/>
            <person name="Kong Y."/>
            <person name="Jiang Z."/>
            <person name="Chourrout D."/>
            <person name="Li R."/>
            <person name="Bao Z."/>
        </authorList>
    </citation>
    <scope>NUCLEOTIDE SEQUENCE [LARGE SCALE GENOMIC DNA]</scope>
    <source>
        <strain evidence="4 5">PY_sf001</strain>
    </source>
</reference>
<sequence length="156" mass="17866">MAYIMKLLCVLLLCGCTRACLGGWKKDGDYCFMFSHNQVTWSEAESICQLFDSKLAEPQTAEMDTFIGSQAVKNQRKYWLGGSDIMQEGYWKWMSTLEPMVYTHWHAPDPNNGNQGEDCLLNNWYGAGRWADGECEWKEFYICQRIDDSVSTGVIG</sequence>
<evidence type="ECO:0000256" key="1">
    <source>
        <dbReference type="ARBA" id="ARBA00023157"/>
    </source>
</evidence>
<gene>
    <name evidence="4" type="ORF">KP79_PYT24534</name>
</gene>
<dbReference type="OrthoDB" id="10050871at2759"/>
<feature type="signal peptide" evidence="2">
    <location>
        <begin position="1"/>
        <end position="19"/>
    </location>
</feature>
<proteinExistence type="predicted"/>
<feature type="domain" description="C-type lectin" evidence="3">
    <location>
        <begin position="27"/>
        <end position="144"/>
    </location>
</feature>
<dbReference type="Proteomes" id="UP000242188">
    <property type="component" value="Unassembled WGS sequence"/>
</dbReference>
<dbReference type="InterPro" id="IPR050111">
    <property type="entry name" value="C-type_lectin/snaclec_domain"/>
</dbReference>
<dbReference type="SMART" id="SM00034">
    <property type="entry name" value="CLECT"/>
    <property type="match status" value="1"/>
</dbReference>
<keyword evidence="5" id="KW-1185">Reference proteome</keyword>
<dbReference type="Gene3D" id="3.10.100.10">
    <property type="entry name" value="Mannose-Binding Protein A, subunit A"/>
    <property type="match status" value="1"/>
</dbReference>
<dbReference type="PROSITE" id="PS00615">
    <property type="entry name" value="C_TYPE_LECTIN_1"/>
    <property type="match status" value="1"/>
</dbReference>
<evidence type="ECO:0000256" key="2">
    <source>
        <dbReference type="SAM" id="SignalP"/>
    </source>
</evidence>
<comment type="caution">
    <text evidence="4">The sequence shown here is derived from an EMBL/GenBank/DDBJ whole genome shotgun (WGS) entry which is preliminary data.</text>
</comment>
<dbReference type="EMBL" id="NEDP02005212">
    <property type="protein sequence ID" value="OWF42845.1"/>
    <property type="molecule type" value="Genomic_DNA"/>
</dbReference>
<dbReference type="PROSITE" id="PS50041">
    <property type="entry name" value="C_TYPE_LECTIN_2"/>
    <property type="match status" value="1"/>
</dbReference>
<dbReference type="InterPro" id="IPR001304">
    <property type="entry name" value="C-type_lectin-like"/>
</dbReference>
<feature type="chain" id="PRO_5011990200" evidence="2">
    <location>
        <begin position="20"/>
        <end position="156"/>
    </location>
</feature>
<dbReference type="InterPro" id="IPR018378">
    <property type="entry name" value="C-type_lectin_CS"/>
</dbReference>
<dbReference type="CDD" id="cd00037">
    <property type="entry name" value="CLECT"/>
    <property type="match status" value="1"/>
</dbReference>
<evidence type="ECO:0000259" key="3">
    <source>
        <dbReference type="PROSITE" id="PS50041"/>
    </source>
</evidence>
<protein>
    <submittedName>
        <fullName evidence="4">Perlucin-like protein</fullName>
    </submittedName>
</protein>
<name>A0A210Q2B4_MIZYE</name>
<dbReference type="InterPro" id="IPR016186">
    <property type="entry name" value="C-type_lectin-like/link_sf"/>
</dbReference>
<keyword evidence="1" id="KW-1015">Disulfide bond</keyword>
<dbReference type="AlphaFoldDB" id="A0A210Q2B4"/>
<evidence type="ECO:0000313" key="5">
    <source>
        <dbReference type="Proteomes" id="UP000242188"/>
    </source>
</evidence>
<organism evidence="4 5">
    <name type="scientific">Mizuhopecten yessoensis</name>
    <name type="common">Japanese scallop</name>
    <name type="synonym">Patinopecten yessoensis</name>
    <dbReference type="NCBI Taxonomy" id="6573"/>
    <lineage>
        <taxon>Eukaryota</taxon>
        <taxon>Metazoa</taxon>
        <taxon>Spiralia</taxon>
        <taxon>Lophotrochozoa</taxon>
        <taxon>Mollusca</taxon>
        <taxon>Bivalvia</taxon>
        <taxon>Autobranchia</taxon>
        <taxon>Pteriomorphia</taxon>
        <taxon>Pectinida</taxon>
        <taxon>Pectinoidea</taxon>
        <taxon>Pectinidae</taxon>
        <taxon>Mizuhopecten</taxon>
    </lineage>
</organism>
<dbReference type="PANTHER" id="PTHR22803">
    <property type="entry name" value="MANNOSE, PHOSPHOLIPASE, LECTIN RECEPTOR RELATED"/>
    <property type="match status" value="1"/>
</dbReference>